<evidence type="ECO:0000256" key="6">
    <source>
        <dbReference type="SAM" id="Phobius"/>
    </source>
</evidence>
<dbReference type="PANTHER" id="PTHR30294">
    <property type="entry name" value="MEMBRANE COMPONENT OF ABC TRANSPORTER YHHJ-RELATED"/>
    <property type="match status" value="1"/>
</dbReference>
<feature type="transmembrane region" description="Helical" evidence="6">
    <location>
        <begin position="377"/>
        <end position="399"/>
    </location>
</feature>
<keyword evidence="3 6" id="KW-0812">Transmembrane</keyword>
<organism evidence="8 9">
    <name type="scientific">Alkalicoccobacillus gibsonii</name>
    <dbReference type="NCBI Taxonomy" id="79881"/>
    <lineage>
        <taxon>Bacteria</taxon>
        <taxon>Bacillati</taxon>
        <taxon>Bacillota</taxon>
        <taxon>Bacilli</taxon>
        <taxon>Bacillales</taxon>
        <taxon>Bacillaceae</taxon>
        <taxon>Alkalicoccobacillus</taxon>
    </lineage>
</organism>
<keyword evidence="9" id="KW-1185">Reference proteome</keyword>
<keyword evidence="5 6" id="KW-0472">Membrane</keyword>
<evidence type="ECO:0000256" key="2">
    <source>
        <dbReference type="ARBA" id="ARBA00022475"/>
    </source>
</evidence>
<keyword evidence="4 6" id="KW-1133">Transmembrane helix</keyword>
<feature type="transmembrane region" description="Helical" evidence="6">
    <location>
        <begin position="20"/>
        <end position="37"/>
    </location>
</feature>
<evidence type="ECO:0000256" key="3">
    <source>
        <dbReference type="ARBA" id="ARBA00022692"/>
    </source>
</evidence>
<feature type="transmembrane region" description="Helical" evidence="6">
    <location>
        <begin position="286"/>
        <end position="311"/>
    </location>
</feature>
<protein>
    <submittedName>
        <fullName evidence="8">ABC transporter permease</fullName>
    </submittedName>
</protein>
<dbReference type="RefSeq" id="WP_343129826.1">
    <property type="nucleotide sequence ID" value="NZ_JBCITK010000001.1"/>
</dbReference>
<dbReference type="InterPro" id="IPR051449">
    <property type="entry name" value="ABC-2_transporter_component"/>
</dbReference>
<evidence type="ECO:0000313" key="8">
    <source>
        <dbReference type="EMBL" id="MEN0642749.1"/>
    </source>
</evidence>
<evidence type="ECO:0000256" key="4">
    <source>
        <dbReference type="ARBA" id="ARBA00022989"/>
    </source>
</evidence>
<dbReference type="EMBL" id="JBCITK010000001">
    <property type="protein sequence ID" value="MEN0642749.1"/>
    <property type="molecule type" value="Genomic_DNA"/>
</dbReference>
<comment type="caution">
    <text evidence="8">The sequence shown here is derived from an EMBL/GenBank/DDBJ whole genome shotgun (WGS) entry which is preliminary data.</text>
</comment>
<name>A0ABU9VFS9_9BACI</name>
<feature type="domain" description="ABC-2 type transporter transmembrane" evidence="7">
    <location>
        <begin position="17"/>
        <end position="396"/>
    </location>
</feature>
<dbReference type="Pfam" id="PF12698">
    <property type="entry name" value="ABC2_membrane_3"/>
    <property type="match status" value="1"/>
</dbReference>
<reference evidence="8 9" key="1">
    <citation type="submission" date="2024-03" db="EMBL/GenBank/DDBJ databases">
        <title>Bacilli Hybrid Assemblies.</title>
        <authorList>
            <person name="Kovac J."/>
        </authorList>
    </citation>
    <scope>NUCLEOTIDE SEQUENCE [LARGE SCALE GENOMIC DNA]</scope>
    <source>
        <strain evidence="8 9">FSL R7-0666</strain>
    </source>
</reference>
<gene>
    <name evidence="8" type="ORF">MKY91_06190</name>
</gene>
<evidence type="ECO:0000256" key="1">
    <source>
        <dbReference type="ARBA" id="ARBA00004651"/>
    </source>
</evidence>
<keyword evidence="2" id="KW-1003">Cell membrane</keyword>
<accession>A0ABU9VFS9</accession>
<dbReference type="PANTHER" id="PTHR30294:SF48">
    <property type="entry name" value="LINEARMYCIN RESISTANCE PERMEASE PROTEIN LNRM"/>
    <property type="match status" value="1"/>
</dbReference>
<evidence type="ECO:0000256" key="5">
    <source>
        <dbReference type="ARBA" id="ARBA00023136"/>
    </source>
</evidence>
<dbReference type="InterPro" id="IPR013525">
    <property type="entry name" value="ABC2_TM"/>
</dbReference>
<sequence>MLWALVKKDIQHLLREKSVLILLFVMPLGLIAILGYAQSGGGIEPFSIAVVDTELTDEETQRFVEEMEAEGIPEFAIQQLMASFNVKDILVEDVFRENLEEITIETSLTLDEALADKELAAVIEFPEGYQQSIWRTQILSRGEQEEVIVHMNREQSTNSQLINSVVQSFYETLRMNQMAYEIGDETILQQQEIQRTIEQTQNRTIRVFDYVVVAMAAMFVLYTAGLVSRFATDEKRTKVVDRMILSQAPTYIYGISKWVTGTLTAGFQLCAIFSISYLAFGVKWGSLLQFGLTTLAISMTVGGLTVLLTAMNFKFDSYKASTLFTNLIVTIFAFIGGSFIQIDILNPIIGKVGELTPNGTTMTAYFHAFQGGDFQNILPSILLLVGYSVVLVVLAVCLFPKRGGQR</sequence>
<feature type="transmembrane region" description="Helical" evidence="6">
    <location>
        <begin position="323"/>
        <end position="342"/>
    </location>
</feature>
<feature type="transmembrane region" description="Helical" evidence="6">
    <location>
        <begin position="251"/>
        <end position="280"/>
    </location>
</feature>
<evidence type="ECO:0000313" key="9">
    <source>
        <dbReference type="Proteomes" id="UP001418796"/>
    </source>
</evidence>
<dbReference type="Proteomes" id="UP001418796">
    <property type="component" value="Unassembled WGS sequence"/>
</dbReference>
<evidence type="ECO:0000259" key="7">
    <source>
        <dbReference type="Pfam" id="PF12698"/>
    </source>
</evidence>
<proteinExistence type="predicted"/>
<feature type="transmembrane region" description="Helical" evidence="6">
    <location>
        <begin position="210"/>
        <end position="231"/>
    </location>
</feature>
<comment type="subcellular location">
    <subcellularLocation>
        <location evidence="1">Cell membrane</location>
        <topology evidence="1">Multi-pass membrane protein</topology>
    </subcellularLocation>
</comment>